<accession>A0ABT9PG76</accession>
<evidence type="ECO:0000256" key="1">
    <source>
        <dbReference type="ARBA" id="ARBA00008814"/>
    </source>
</evidence>
<dbReference type="PANTHER" id="PTHR30535:SF34">
    <property type="entry name" value="MOLYBDATE-BINDING PROTEIN MOLA"/>
    <property type="match status" value="1"/>
</dbReference>
<gene>
    <name evidence="4" type="ORF">J2S45_000146</name>
</gene>
<dbReference type="PROSITE" id="PS50983">
    <property type="entry name" value="FE_B12_PBP"/>
    <property type="match status" value="1"/>
</dbReference>
<dbReference type="PANTHER" id="PTHR30535">
    <property type="entry name" value="VITAMIN B12-BINDING PROTEIN"/>
    <property type="match status" value="1"/>
</dbReference>
<evidence type="ECO:0000259" key="3">
    <source>
        <dbReference type="PROSITE" id="PS50983"/>
    </source>
</evidence>
<feature type="domain" description="Fe/B12 periplasmic-binding" evidence="3">
    <location>
        <begin position="58"/>
        <end position="328"/>
    </location>
</feature>
<sequence length="328" mass="34991">MQSSKMTALIVSVAILAMGVSACSSTPSNQSESTPSQIDTVTVSNCGKQQTFTNSPSKVVSLGVTGLAYLVAAGAEDKVILRANEWGEDPAAWMAGKADRIESVQEPISMEALVAKQPDLVYGGGFESNGLSPDAVLEKKIPAVVDAPECHYFYPDQEENESFDAILDEITMLGNLLGSQETAKKTVDDLKSKLDQIAKEKPGQGRSVSYAYYYGEDEGLYSYGTKGVMGEISKTLGLTSAIDPNYHPHQGPIAEEAFVKSDPDMIIVLLGMGGATKESTLARLKKIPGYTNMKAVKNNKIIFAESSIAYASPTALYGTINLAGQIHQ</sequence>
<dbReference type="EMBL" id="JAUSQL010000001">
    <property type="protein sequence ID" value="MDP9831467.1"/>
    <property type="molecule type" value="Genomic_DNA"/>
</dbReference>
<dbReference type="PROSITE" id="PS51257">
    <property type="entry name" value="PROKAR_LIPOPROTEIN"/>
    <property type="match status" value="1"/>
</dbReference>
<dbReference type="InterPro" id="IPR002491">
    <property type="entry name" value="ABC_transptr_periplasmic_BD"/>
</dbReference>
<dbReference type="Proteomes" id="UP001230145">
    <property type="component" value="Unassembled WGS sequence"/>
</dbReference>
<comment type="similarity">
    <text evidence="1">Belongs to the bacterial solute-binding protein 8 family.</text>
</comment>
<evidence type="ECO:0000313" key="4">
    <source>
        <dbReference type="EMBL" id="MDP9831467.1"/>
    </source>
</evidence>
<dbReference type="SUPFAM" id="SSF53807">
    <property type="entry name" value="Helical backbone' metal receptor"/>
    <property type="match status" value="1"/>
</dbReference>
<organism evidence="4 5">
    <name type="scientific">Trueperella abortisuis</name>
    <dbReference type="NCBI Taxonomy" id="445930"/>
    <lineage>
        <taxon>Bacteria</taxon>
        <taxon>Bacillati</taxon>
        <taxon>Actinomycetota</taxon>
        <taxon>Actinomycetes</taxon>
        <taxon>Actinomycetales</taxon>
        <taxon>Actinomycetaceae</taxon>
        <taxon>Trueperella</taxon>
    </lineage>
</organism>
<reference evidence="4 5" key="1">
    <citation type="submission" date="2023-07" db="EMBL/GenBank/DDBJ databases">
        <title>Sequencing the genomes of 1000 actinobacteria strains.</title>
        <authorList>
            <person name="Klenk H.-P."/>
        </authorList>
    </citation>
    <scope>NUCLEOTIDE SEQUENCE [LARGE SCALE GENOMIC DNA]</scope>
    <source>
        <strain evidence="4 5">DSM 19515</strain>
    </source>
</reference>
<feature type="chain" id="PRO_5046549391" evidence="2">
    <location>
        <begin position="23"/>
        <end position="328"/>
    </location>
</feature>
<dbReference type="RefSeq" id="WP_307634198.1">
    <property type="nucleotide sequence ID" value="NZ_JAUSQL010000001.1"/>
</dbReference>
<proteinExistence type="inferred from homology"/>
<comment type="caution">
    <text evidence="4">The sequence shown here is derived from an EMBL/GenBank/DDBJ whole genome shotgun (WGS) entry which is preliminary data.</text>
</comment>
<keyword evidence="5" id="KW-1185">Reference proteome</keyword>
<dbReference type="Pfam" id="PF01497">
    <property type="entry name" value="Peripla_BP_2"/>
    <property type="match status" value="1"/>
</dbReference>
<evidence type="ECO:0000313" key="5">
    <source>
        <dbReference type="Proteomes" id="UP001230145"/>
    </source>
</evidence>
<dbReference type="Gene3D" id="3.40.50.1980">
    <property type="entry name" value="Nitrogenase molybdenum iron protein domain"/>
    <property type="match status" value="2"/>
</dbReference>
<keyword evidence="2" id="KW-0732">Signal</keyword>
<evidence type="ECO:0000256" key="2">
    <source>
        <dbReference type="SAM" id="SignalP"/>
    </source>
</evidence>
<feature type="signal peptide" evidence="2">
    <location>
        <begin position="1"/>
        <end position="22"/>
    </location>
</feature>
<dbReference type="InterPro" id="IPR050902">
    <property type="entry name" value="ABC_Transporter_SBP"/>
</dbReference>
<name>A0ABT9PG76_9ACTO</name>
<protein>
    <submittedName>
        <fullName evidence="4">Iron complex transport system substrate-binding protein</fullName>
    </submittedName>
</protein>